<organism evidence="6 7">
    <name type="scientific">Araneus ventricosus</name>
    <name type="common">Orbweaver spider</name>
    <name type="synonym">Epeira ventricosa</name>
    <dbReference type="NCBI Taxonomy" id="182803"/>
    <lineage>
        <taxon>Eukaryota</taxon>
        <taxon>Metazoa</taxon>
        <taxon>Ecdysozoa</taxon>
        <taxon>Arthropoda</taxon>
        <taxon>Chelicerata</taxon>
        <taxon>Arachnida</taxon>
        <taxon>Araneae</taxon>
        <taxon>Araneomorphae</taxon>
        <taxon>Entelegynae</taxon>
        <taxon>Araneoidea</taxon>
        <taxon>Araneidae</taxon>
        <taxon>Araneus</taxon>
    </lineage>
</organism>
<comment type="caution">
    <text evidence="6">The sequence shown here is derived from an EMBL/GenBank/DDBJ whole genome shotgun (WGS) entry which is preliminary data.</text>
</comment>
<feature type="domain" description="AMP-dependent synthetase/ligase" evidence="5">
    <location>
        <begin position="175"/>
        <end position="529"/>
    </location>
</feature>
<dbReference type="EMBL" id="BGPR01009362">
    <property type="protein sequence ID" value="GBN39535.1"/>
    <property type="molecule type" value="Genomic_DNA"/>
</dbReference>
<evidence type="ECO:0000259" key="5">
    <source>
        <dbReference type="Pfam" id="PF00501"/>
    </source>
</evidence>
<dbReference type="Pfam" id="PF00501">
    <property type="entry name" value="AMP-binding"/>
    <property type="match status" value="1"/>
</dbReference>
<dbReference type="GO" id="GO:0016020">
    <property type="term" value="C:membrane"/>
    <property type="evidence" value="ECO:0007669"/>
    <property type="project" value="TreeGrafter"/>
</dbReference>
<dbReference type="InterPro" id="IPR042099">
    <property type="entry name" value="ANL_N_sf"/>
</dbReference>
<keyword evidence="4" id="KW-0812">Transmembrane</keyword>
<evidence type="ECO:0000313" key="6">
    <source>
        <dbReference type="EMBL" id="GBN39535.1"/>
    </source>
</evidence>
<dbReference type="GO" id="GO:0005783">
    <property type="term" value="C:endoplasmic reticulum"/>
    <property type="evidence" value="ECO:0007669"/>
    <property type="project" value="TreeGrafter"/>
</dbReference>
<accession>A0A4Y2NJ53</accession>
<sequence length="1186" mass="133135">MESSKRKSNIQADKVKVFNVSKQTRKIVHTYSKSEFVATSVSFAFCHLNYRSFAFPPRTDGCWITLKIEITKAKMDSSLQYICGSIAAAVTGAVATAAFYIATRPPPKIKRNFDLNSQSEEIPGPDHVRISHLTPKAPHVSYLFEDAQTLHECMVRGARVSGNGPCLGWHEKGSDEYQWVHYKEVLERAKNFGAGLLHKKLKSGSFVGIYSLNNVECVLTEYACYGRSMSIVPIYDTLGPKAFTLVVNEAEISAVICDSEEKTLALINDKNEMPTLKLIVQVAPISASAKEKAKQFDVDLISFKEMEELGKAHPQNLTPPKPETLATVCYTSGTTGSPKGVMLTHKSIVANVSAVMLQLGETAPGSSDTMLSFLPLAHMFERCCQVGLFMTGGRIGFYQGDIRKLNEDFRTLRPTVIPCVPRLLNRMYDKIQEEANSNKLKKMLLNMAIESKKAELERDIIRNNSVWDWTVLKPIQDKLGGRLRLIVVGSAPIAGHILTFLRAALGCVIVVGYGQTECVAPCTLTTPGDVSVDIVNRTDEADIRAIDSGLKNPWRWDWLEKSVNGVYVREVIRKLRSCGVAYCLVCSKELIYGSRGFSALAKHIESRKHADAVEARQKNVPLPGAGGYNSDISYGLHPMFKGCLTASENSFSQQLVPLADRIANSEAMLLGFLAEKSLSFSLAPDLLVLVKELSKDRKALNGIRMHRTSAAYKLRFGVARTFEQNLVKDLKREKFSLNIDESMSNKNEKIVTVLVNYLRNDKIVTEHLQSFSVPSVNSTLLFQGIVNLLEENNIPWHNLMSVLLDSCHVMRGKKSGLESRLREKCPHLLDIDGDSCHHAHNAAKLFCKPFGLHLESLFTDIHNDFKWSPDLRAALMEICEVLNIKYTMPQNYISFRWLSVYVVAQDFSRMISALTLFYFSFLSRSEKTNFLPVVINIYKLHNVTEAGKEFIHKMHSRLAEKNMTQAGKDRKSRIAEKLFENSLTTKLITNLLVSVLPLLQEYVKLFESGTPLIHKLHDKQFELIKSFLACFMKPEVLASLGDSTKKMMGLDIKKKCYHLPISSVFVGVKAKELIASAPKSQYDKIKSFRNNIMKAYVACSEALQKKMPIDNVFLKCVSSVDPMCRKNSLALELTKKLPQLVTNILLPKEKELFDLEVRKYHVDSLYTVNEGVSIDEWWVEVKKTGK</sequence>
<dbReference type="InterPro" id="IPR020845">
    <property type="entry name" value="AMP-binding_CS"/>
</dbReference>
<evidence type="ECO:0000256" key="4">
    <source>
        <dbReference type="SAM" id="Phobius"/>
    </source>
</evidence>
<dbReference type="SUPFAM" id="SSF56801">
    <property type="entry name" value="Acetyl-CoA synthetase-like"/>
    <property type="match status" value="1"/>
</dbReference>
<dbReference type="OrthoDB" id="6159421at2759"/>
<evidence type="ECO:0000256" key="2">
    <source>
        <dbReference type="ARBA" id="ARBA00022832"/>
    </source>
</evidence>
<evidence type="ECO:0000313" key="7">
    <source>
        <dbReference type="Proteomes" id="UP000499080"/>
    </source>
</evidence>
<keyword evidence="4" id="KW-0472">Membrane</keyword>
<keyword evidence="2" id="KW-0276">Fatty acid metabolism</keyword>
<evidence type="ECO:0000256" key="3">
    <source>
        <dbReference type="ARBA" id="ARBA00026121"/>
    </source>
</evidence>
<keyword evidence="2" id="KW-0443">Lipid metabolism</keyword>
<protein>
    <recommendedName>
        <fullName evidence="3">long-chain-fatty-acid--CoA ligase</fullName>
        <ecNumber evidence="3">6.2.1.3</ecNumber>
    </recommendedName>
</protein>
<dbReference type="GO" id="GO:0004467">
    <property type="term" value="F:long-chain fatty acid-CoA ligase activity"/>
    <property type="evidence" value="ECO:0007669"/>
    <property type="project" value="UniProtKB-EC"/>
</dbReference>
<dbReference type="Proteomes" id="UP000499080">
    <property type="component" value="Unassembled WGS sequence"/>
</dbReference>
<dbReference type="Gene3D" id="3.40.50.12780">
    <property type="entry name" value="N-terminal domain of ligase-like"/>
    <property type="match status" value="1"/>
</dbReference>
<keyword evidence="7" id="KW-1185">Reference proteome</keyword>
<dbReference type="AlphaFoldDB" id="A0A4Y2NJ53"/>
<evidence type="ECO:0000256" key="1">
    <source>
        <dbReference type="ARBA" id="ARBA00022598"/>
    </source>
</evidence>
<reference evidence="6 7" key="1">
    <citation type="journal article" date="2019" name="Sci. Rep.">
        <title>Orb-weaving spider Araneus ventricosus genome elucidates the spidroin gene catalogue.</title>
        <authorList>
            <person name="Kono N."/>
            <person name="Nakamura H."/>
            <person name="Ohtoshi R."/>
            <person name="Moran D.A.P."/>
            <person name="Shinohara A."/>
            <person name="Yoshida Y."/>
            <person name="Fujiwara M."/>
            <person name="Mori M."/>
            <person name="Tomita M."/>
            <person name="Arakawa K."/>
        </authorList>
    </citation>
    <scope>NUCLEOTIDE SEQUENCE [LARGE SCALE GENOMIC DNA]</scope>
</reference>
<proteinExistence type="predicted"/>
<name>A0A4Y2NJ53_ARAVE</name>
<keyword evidence="4" id="KW-1133">Transmembrane helix</keyword>
<keyword evidence="1 6" id="KW-0436">Ligase</keyword>
<dbReference type="PROSITE" id="PS00455">
    <property type="entry name" value="AMP_BINDING"/>
    <property type="match status" value="1"/>
</dbReference>
<dbReference type="PANTHER" id="PTHR43272:SF107">
    <property type="entry name" value="LONG-CHAIN-FATTY-ACID--COA LIGASE 5"/>
    <property type="match status" value="1"/>
</dbReference>
<dbReference type="EC" id="6.2.1.3" evidence="3"/>
<dbReference type="PANTHER" id="PTHR43272">
    <property type="entry name" value="LONG-CHAIN-FATTY-ACID--COA LIGASE"/>
    <property type="match status" value="1"/>
</dbReference>
<dbReference type="InterPro" id="IPR000873">
    <property type="entry name" value="AMP-dep_synth/lig_dom"/>
</dbReference>
<gene>
    <name evidence="6" type="primary">ACSL5_1</name>
    <name evidence="6" type="ORF">AVEN_172856_1</name>
</gene>
<feature type="transmembrane region" description="Helical" evidence="4">
    <location>
        <begin position="81"/>
        <end position="102"/>
    </location>
</feature>